<dbReference type="Proteomes" id="UP001341281">
    <property type="component" value="Chromosome 03"/>
</dbReference>
<evidence type="ECO:0000313" key="3">
    <source>
        <dbReference type="Proteomes" id="UP001341281"/>
    </source>
</evidence>
<protein>
    <submittedName>
        <fullName evidence="2">Uncharacterized protein</fullName>
    </submittedName>
</protein>
<organism evidence="2 3">
    <name type="scientific">Paspalum notatum var. saurae</name>
    <dbReference type="NCBI Taxonomy" id="547442"/>
    <lineage>
        <taxon>Eukaryota</taxon>
        <taxon>Viridiplantae</taxon>
        <taxon>Streptophyta</taxon>
        <taxon>Embryophyta</taxon>
        <taxon>Tracheophyta</taxon>
        <taxon>Spermatophyta</taxon>
        <taxon>Magnoliopsida</taxon>
        <taxon>Liliopsida</taxon>
        <taxon>Poales</taxon>
        <taxon>Poaceae</taxon>
        <taxon>PACMAD clade</taxon>
        <taxon>Panicoideae</taxon>
        <taxon>Andropogonodae</taxon>
        <taxon>Paspaleae</taxon>
        <taxon>Paspalinae</taxon>
        <taxon>Paspalum</taxon>
    </lineage>
</organism>
<gene>
    <name evidence="2" type="ORF">U9M48_011833</name>
</gene>
<proteinExistence type="predicted"/>
<accession>A0AAQ3SX33</accession>
<dbReference type="AlphaFoldDB" id="A0AAQ3SX33"/>
<keyword evidence="3" id="KW-1185">Reference proteome</keyword>
<feature type="compositionally biased region" description="Pro residues" evidence="1">
    <location>
        <begin position="200"/>
        <end position="218"/>
    </location>
</feature>
<evidence type="ECO:0000313" key="2">
    <source>
        <dbReference type="EMBL" id="WVZ62044.1"/>
    </source>
</evidence>
<sequence length="370" mass="39265">MQWDSCGVCGCSVGGMLLAVHRQREQFHGLKTSGCVPGRCFMLRFMSMLLSYGVPTGFEVPVVLLRSGRSSWRIKPMATSGGLCKHKRYAGLCWSFVQICMDTCPHSPTPGTLRAVSAIPRATRGWASWLLPSPGRRPARLRPPVPASPFSTPQKPVCAEENDDPTPGGGSSAVRARSSPSPSPAAASASSPSPRRLLSPPVPPLPPPPPPTGAPPPRQLLSLPGPHRRLLSPEDAGGGAALLVPEAVALHGARVPHEHRIPRPDNLEGNLRAGAIARETLLWLLMWATTMGLLVHLLAARLGAAHTSVVGSSAGRAISQSIGTKKIYGFISAVHHNEELKTQAIKTVKQVALYTGLLVNSKRCQCVTSS</sequence>
<evidence type="ECO:0000256" key="1">
    <source>
        <dbReference type="SAM" id="MobiDB-lite"/>
    </source>
</evidence>
<reference evidence="2 3" key="1">
    <citation type="submission" date="2024-02" db="EMBL/GenBank/DDBJ databases">
        <title>High-quality chromosome-scale genome assembly of Pensacola bahiagrass (Paspalum notatum Flugge var. saurae).</title>
        <authorList>
            <person name="Vega J.M."/>
            <person name="Podio M."/>
            <person name="Orjuela J."/>
            <person name="Siena L.A."/>
            <person name="Pessino S.C."/>
            <person name="Combes M.C."/>
            <person name="Mariac C."/>
            <person name="Albertini E."/>
            <person name="Pupilli F."/>
            <person name="Ortiz J.P.A."/>
            <person name="Leblanc O."/>
        </authorList>
    </citation>
    <scope>NUCLEOTIDE SEQUENCE [LARGE SCALE GENOMIC DNA]</scope>
    <source>
        <strain evidence="2">R1</strain>
        <tissue evidence="2">Leaf</tissue>
    </source>
</reference>
<name>A0AAQ3SX33_PASNO</name>
<dbReference type="EMBL" id="CP144747">
    <property type="protein sequence ID" value="WVZ62044.1"/>
    <property type="molecule type" value="Genomic_DNA"/>
</dbReference>
<feature type="compositionally biased region" description="Low complexity" evidence="1">
    <location>
        <begin position="172"/>
        <end position="199"/>
    </location>
</feature>
<feature type="region of interest" description="Disordered" evidence="1">
    <location>
        <begin position="129"/>
        <end position="237"/>
    </location>
</feature>